<name>A0AAV4YC58_CAEEX</name>
<organism evidence="1 2">
    <name type="scientific">Caerostris extrusa</name>
    <name type="common">Bark spider</name>
    <name type="synonym">Caerostris bankana</name>
    <dbReference type="NCBI Taxonomy" id="172846"/>
    <lineage>
        <taxon>Eukaryota</taxon>
        <taxon>Metazoa</taxon>
        <taxon>Ecdysozoa</taxon>
        <taxon>Arthropoda</taxon>
        <taxon>Chelicerata</taxon>
        <taxon>Arachnida</taxon>
        <taxon>Araneae</taxon>
        <taxon>Araneomorphae</taxon>
        <taxon>Entelegynae</taxon>
        <taxon>Araneoidea</taxon>
        <taxon>Araneidae</taxon>
        <taxon>Caerostris</taxon>
    </lineage>
</organism>
<comment type="caution">
    <text evidence="1">The sequence shown here is derived from an EMBL/GenBank/DDBJ whole genome shotgun (WGS) entry which is preliminary data.</text>
</comment>
<evidence type="ECO:0000313" key="1">
    <source>
        <dbReference type="EMBL" id="GIZ04888.1"/>
    </source>
</evidence>
<dbReference type="Proteomes" id="UP001054945">
    <property type="component" value="Unassembled WGS sequence"/>
</dbReference>
<dbReference type="AlphaFoldDB" id="A0AAV4YC58"/>
<proteinExistence type="predicted"/>
<accession>A0AAV4YC58</accession>
<evidence type="ECO:0000313" key="2">
    <source>
        <dbReference type="Proteomes" id="UP001054945"/>
    </source>
</evidence>
<dbReference type="EMBL" id="BPLR01019163">
    <property type="protein sequence ID" value="GIZ04888.1"/>
    <property type="molecule type" value="Genomic_DNA"/>
</dbReference>
<gene>
    <name evidence="1" type="ORF">CEXT_777501</name>
</gene>
<reference evidence="1 2" key="1">
    <citation type="submission" date="2021-06" db="EMBL/GenBank/DDBJ databases">
        <title>Caerostris extrusa draft genome.</title>
        <authorList>
            <person name="Kono N."/>
            <person name="Arakawa K."/>
        </authorList>
    </citation>
    <scope>NUCLEOTIDE SEQUENCE [LARGE SCALE GENOMIC DNA]</scope>
</reference>
<keyword evidence="2" id="KW-1185">Reference proteome</keyword>
<protein>
    <submittedName>
        <fullName evidence="1">Uncharacterized protein</fullName>
    </submittedName>
</protein>
<sequence length="74" mass="8304">MVSNFELIDICSESDGDTSEDENCLLKMLVVKINVEKQEKANKTTETKKIDDGNQNLMGIFEDSESIECGSRRS</sequence>